<feature type="transmembrane region" description="Helical" evidence="1">
    <location>
        <begin position="12"/>
        <end position="35"/>
    </location>
</feature>
<evidence type="ECO:0000313" key="2">
    <source>
        <dbReference type="EMBL" id="JAH46879.1"/>
    </source>
</evidence>
<evidence type="ECO:0000256" key="1">
    <source>
        <dbReference type="SAM" id="Phobius"/>
    </source>
</evidence>
<reference evidence="2" key="2">
    <citation type="journal article" date="2015" name="Fish Shellfish Immunol.">
        <title>Early steps in the European eel (Anguilla anguilla)-Vibrio vulnificus interaction in the gills: Role of the RtxA13 toxin.</title>
        <authorList>
            <person name="Callol A."/>
            <person name="Pajuelo D."/>
            <person name="Ebbesson L."/>
            <person name="Teles M."/>
            <person name="MacKenzie S."/>
            <person name="Amaro C."/>
        </authorList>
    </citation>
    <scope>NUCLEOTIDE SEQUENCE</scope>
</reference>
<name>A0A0E9SZW1_ANGAN</name>
<keyword evidence="1" id="KW-1133">Transmembrane helix</keyword>
<sequence length="36" mass="4371">MIGVTRTNINRYIIIDRCCHSPVLYILFYVVVFFYK</sequence>
<reference evidence="2" key="1">
    <citation type="submission" date="2014-11" db="EMBL/GenBank/DDBJ databases">
        <authorList>
            <person name="Amaro Gonzalez C."/>
        </authorList>
    </citation>
    <scope>NUCLEOTIDE SEQUENCE</scope>
</reference>
<protein>
    <submittedName>
        <fullName evidence="2">Uncharacterized protein</fullName>
    </submittedName>
</protein>
<dbReference type="EMBL" id="GBXM01061698">
    <property type="protein sequence ID" value="JAH46879.1"/>
    <property type="molecule type" value="Transcribed_RNA"/>
</dbReference>
<keyword evidence="1" id="KW-0812">Transmembrane</keyword>
<keyword evidence="1" id="KW-0472">Membrane</keyword>
<proteinExistence type="predicted"/>
<accession>A0A0E9SZW1</accession>
<organism evidence="2">
    <name type="scientific">Anguilla anguilla</name>
    <name type="common">European freshwater eel</name>
    <name type="synonym">Muraena anguilla</name>
    <dbReference type="NCBI Taxonomy" id="7936"/>
    <lineage>
        <taxon>Eukaryota</taxon>
        <taxon>Metazoa</taxon>
        <taxon>Chordata</taxon>
        <taxon>Craniata</taxon>
        <taxon>Vertebrata</taxon>
        <taxon>Euteleostomi</taxon>
        <taxon>Actinopterygii</taxon>
        <taxon>Neopterygii</taxon>
        <taxon>Teleostei</taxon>
        <taxon>Anguilliformes</taxon>
        <taxon>Anguillidae</taxon>
        <taxon>Anguilla</taxon>
    </lineage>
</organism>
<dbReference type="AlphaFoldDB" id="A0A0E9SZW1"/>